<feature type="transmembrane region" description="Helical" evidence="8">
    <location>
        <begin position="39"/>
        <end position="58"/>
    </location>
</feature>
<feature type="transmembrane region" description="Helical" evidence="8">
    <location>
        <begin position="131"/>
        <end position="152"/>
    </location>
</feature>
<dbReference type="InterPro" id="IPR003810">
    <property type="entry name" value="Mntp/YtaF"/>
</dbReference>
<organism evidence="9 10">
    <name type="scientific">candidate division TA06 bacterium</name>
    <dbReference type="NCBI Taxonomy" id="2250710"/>
    <lineage>
        <taxon>Bacteria</taxon>
        <taxon>Bacteria division TA06</taxon>
    </lineage>
</organism>
<dbReference type="EMBL" id="SOJN01000110">
    <property type="protein sequence ID" value="TET44766.1"/>
    <property type="molecule type" value="Genomic_DNA"/>
</dbReference>
<evidence type="ECO:0000256" key="3">
    <source>
        <dbReference type="ARBA" id="ARBA00022692"/>
    </source>
</evidence>
<feature type="transmembrane region" description="Helical" evidence="8">
    <location>
        <begin position="6"/>
        <end position="27"/>
    </location>
</feature>
<comment type="caution">
    <text evidence="9">The sequence shown here is derived from an EMBL/GenBank/DDBJ whole genome shotgun (WGS) entry which is preliminary data.</text>
</comment>
<evidence type="ECO:0000256" key="1">
    <source>
        <dbReference type="ARBA" id="ARBA00022448"/>
    </source>
</evidence>
<evidence type="ECO:0000313" key="9">
    <source>
        <dbReference type="EMBL" id="TET44766.1"/>
    </source>
</evidence>
<evidence type="ECO:0000256" key="4">
    <source>
        <dbReference type="ARBA" id="ARBA00022989"/>
    </source>
</evidence>
<keyword evidence="1 8" id="KW-0813">Transport</keyword>
<evidence type="ECO:0000256" key="6">
    <source>
        <dbReference type="ARBA" id="ARBA00023136"/>
    </source>
</evidence>
<keyword evidence="5 8" id="KW-0406">Ion transport</keyword>
<feature type="transmembrane region" description="Helical" evidence="8">
    <location>
        <begin position="64"/>
        <end position="82"/>
    </location>
</feature>
<comment type="similarity">
    <text evidence="8">Belongs to the MntP (TC 9.B.29) family.</text>
</comment>
<evidence type="ECO:0000256" key="5">
    <source>
        <dbReference type="ARBA" id="ARBA00023065"/>
    </source>
</evidence>
<dbReference type="AlphaFoldDB" id="A0A523UQH1"/>
<proteinExistence type="inferred from homology"/>
<evidence type="ECO:0000256" key="7">
    <source>
        <dbReference type="ARBA" id="ARBA00023211"/>
    </source>
</evidence>
<comment type="subcellular location">
    <subcellularLocation>
        <location evidence="8">Cell membrane</location>
        <topology evidence="8">Multi-pass membrane protein</topology>
    </subcellularLocation>
</comment>
<evidence type="ECO:0000256" key="2">
    <source>
        <dbReference type="ARBA" id="ARBA00022475"/>
    </source>
</evidence>
<dbReference type="HAMAP" id="MF_01521">
    <property type="entry name" value="MntP_pump"/>
    <property type="match status" value="1"/>
</dbReference>
<keyword evidence="6 8" id="KW-0472">Membrane</keyword>
<dbReference type="Proteomes" id="UP000315525">
    <property type="component" value="Unassembled WGS sequence"/>
</dbReference>
<gene>
    <name evidence="8" type="primary">mntP</name>
    <name evidence="9" type="ORF">E3J62_09510</name>
</gene>
<keyword evidence="3 8" id="KW-0812">Transmembrane</keyword>
<keyword evidence="7 8" id="KW-0464">Manganese</keyword>
<keyword evidence="4 8" id="KW-1133">Transmembrane helix</keyword>
<feature type="transmembrane region" description="Helical" evidence="8">
    <location>
        <begin position="103"/>
        <end position="125"/>
    </location>
</feature>
<dbReference type="GO" id="GO:0005384">
    <property type="term" value="F:manganese ion transmembrane transporter activity"/>
    <property type="evidence" value="ECO:0007669"/>
    <property type="project" value="UniProtKB-UniRule"/>
</dbReference>
<accession>A0A523UQH1</accession>
<dbReference type="Pfam" id="PF02659">
    <property type="entry name" value="Mntp"/>
    <property type="match status" value="1"/>
</dbReference>
<dbReference type="InterPro" id="IPR022929">
    <property type="entry name" value="Put_MntP"/>
</dbReference>
<keyword evidence="2 8" id="KW-1003">Cell membrane</keyword>
<name>A0A523UQH1_UNCT6</name>
<feature type="transmembrane region" description="Helical" evidence="8">
    <location>
        <begin position="164"/>
        <end position="181"/>
    </location>
</feature>
<evidence type="ECO:0000313" key="10">
    <source>
        <dbReference type="Proteomes" id="UP000315525"/>
    </source>
</evidence>
<sequence length="185" mass="19764">MQIADILFIAFGLAMDAFAVSVSGGVAIRELKVRDAFRIALFFGAFQGIMPLLGWLSGMGLANFISGIDHWIAFSLLSFIGAKMIYESGRPAPSERKYDYLNIYVLLLLSVATSIDALAVGFGFAFIGVSVVTPIVIIGVVTFVLSFIGVFSGNRLGHVFGNKMEILGGLVLIGIGTKILIEHLG</sequence>
<protein>
    <recommendedName>
        <fullName evidence="8">Putative manganese efflux pump MntP</fullName>
    </recommendedName>
</protein>
<dbReference type="GO" id="GO:0005886">
    <property type="term" value="C:plasma membrane"/>
    <property type="evidence" value="ECO:0007669"/>
    <property type="project" value="UniProtKB-SubCell"/>
</dbReference>
<reference evidence="9 10" key="1">
    <citation type="submission" date="2019-03" db="EMBL/GenBank/DDBJ databases">
        <title>Metabolic potential of uncultured bacteria and archaea associated with petroleum seepage in deep-sea sediments.</title>
        <authorList>
            <person name="Dong X."/>
            <person name="Hubert C."/>
        </authorList>
    </citation>
    <scope>NUCLEOTIDE SEQUENCE [LARGE SCALE GENOMIC DNA]</scope>
    <source>
        <strain evidence="9">E44_bin18</strain>
    </source>
</reference>
<evidence type="ECO:0000256" key="8">
    <source>
        <dbReference type="HAMAP-Rule" id="MF_01521"/>
    </source>
</evidence>
<dbReference type="PANTHER" id="PTHR35529">
    <property type="entry name" value="MANGANESE EFFLUX PUMP MNTP-RELATED"/>
    <property type="match status" value="1"/>
</dbReference>
<comment type="function">
    <text evidence="8">Probably functions as a manganese efflux pump.</text>
</comment>
<dbReference type="PANTHER" id="PTHR35529:SF1">
    <property type="entry name" value="MANGANESE EFFLUX PUMP MNTP-RELATED"/>
    <property type="match status" value="1"/>
</dbReference>